<dbReference type="AlphaFoldDB" id="A0A6I2UE48"/>
<sequence>MAKQKSFSTSPLNPFDKSQGAAAQFMPPQPAQHPVVNIEQQKQQQNNQEDITTTAKMTDIDNADGVEQQNQKKAKTPKREFPGRQHLHLIVPEQMAADIKQLAKIRNVSVNIFVQEVLETALIEYKPVLKQLTLMNQKLGMNTKVNKTNKII</sequence>
<dbReference type="EMBL" id="VUNR01000036">
    <property type="protein sequence ID" value="MSU09848.1"/>
    <property type="molecule type" value="Genomic_DNA"/>
</dbReference>
<evidence type="ECO:0000313" key="2">
    <source>
        <dbReference type="EMBL" id="MSU09848.1"/>
    </source>
</evidence>
<feature type="region of interest" description="Disordered" evidence="1">
    <location>
        <begin position="1"/>
        <end position="83"/>
    </location>
</feature>
<evidence type="ECO:0000256" key="1">
    <source>
        <dbReference type="SAM" id="MobiDB-lite"/>
    </source>
</evidence>
<reference evidence="2 3" key="1">
    <citation type="submission" date="2019-08" db="EMBL/GenBank/DDBJ databases">
        <title>In-depth cultivation of the pig gut microbiome towards novel bacterial diversity and tailored functional studies.</title>
        <authorList>
            <person name="Wylensek D."/>
            <person name="Hitch T.C.A."/>
            <person name="Clavel T."/>
        </authorList>
    </citation>
    <scope>NUCLEOTIDE SEQUENCE [LARGE SCALE GENOMIC DNA]</scope>
    <source>
        <strain evidence="2 3">WCA-693-APC-5D-A</strain>
    </source>
</reference>
<dbReference type="RefSeq" id="WP_154408010.1">
    <property type="nucleotide sequence ID" value="NZ_VUNR01000036.1"/>
</dbReference>
<gene>
    <name evidence="2" type="ORF">FYJ84_12785</name>
</gene>
<name>A0A6I2UE48_9FIRM</name>
<accession>A0A6I2UE48</accession>
<evidence type="ECO:0000313" key="3">
    <source>
        <dbReference type="Proteomes" id="UP000433181"/>
    </source>
</evidence>
<feature type="compositionally biased region" description="Polar residues" evidence="1">
    <location>
        <begin position="1"/>
        <end position="12"/>
    </location>
</feature>
<dbReference type="GeneID" id="96779801"/>
<dbReference type="Proteomes" id="UP000433181">
    <property type="component" value="Unassembled WGS sequence"/>
</dbReference>
<proteinExistence type="predicted"/>
<protein>
    <submittedName>
        <fullName evidence="2">Uncharacterized protein</fullName>
    </submittedName>
</protein>
<organism evidence="2 3">
    <name type="scientific">Anaerovibrio slackiae</name>
    <dbReference type="NCBI Taxonomy" id="2652309"/>
    <lineage>
        <taxon>Bacteria</taxon>
        <taxon>Bacillati</taxon>
        <taxon>Bacillota</taxon>
        <taxon>Negativicutes</taxon>
        <taxon>Selenomonadales</taxon>
        <taxon>Selenomonadaceae</taxon>
        <taxon>Anaerovibrio</taxon>
    </lineage>
</organism>
<comment type="caution">
    <text evidence="2">The sequence shown here is derived from an EMBL/GenBank/DDBJ whole genome shotgun (WGS) entry which is preliminary data.</text>
</comment>
<keyword evidence="3" id="KW-1185">Reference proteome</keyword>